<dbReference type="InterPro" id="IPR039425">
    <property type="entry name" value="RNA_pol_sigma-70-like"/>
</dbReference>
<dbReference type="InterPro" id="IPR013324">
    <property type="entry name" value="RNA_pol_sigma_r3/r4-like"/>
</dbReference>
<comment type="similarity">
    <text evidence="1 6">Belongs to the sigma-70 factor family. ECF subfamily.</text>
</comment>
<protein>
    <recommendedName>
        <fullName evidence="6">RNA polymerase sigma factor</fullName>
    </recommendedName>
</protein>
<evidence type="ECO:0000256" key="2">
    <source>
        <dbReference type="ARBA" id="ARBA00023015"/>
    </source>
</evidence>
<evidence type="ECO:0000256" key="4">
    <source>
        <dbReference type="ARBA" id="ARBA00023125"/>
    </source>
</evidence>
<keyword evidence="2 6" id="KW-0805">Transcription regulation</keyword>
<dbReference type="SUPFAM" id="SSF88946">
    <property type="entry name" value="Sigma2 domain of RNA polymerase sigma factors"/>
    <property type="match status" value="1"/>
</dbReference>
<dbReference type="RefSeq" id="WP_227180730.1">
    <property type="nucleotide sequence ID" value="NZ_JAJBZT010000005.1"/>
</dbReference>
<dbReference type="NCBIfam" id="TIGR02943">
    <property type="entry name" value="Sig70_famx1"/>
    <property type="match status" value="1"/>
</dbReference>
<feature type="domain" description="RNA polymerase sigma factor 70 region 4 type 2" evidence="8">
    <location>
        <begin position="127"/>
        <end position="171"/>
    </location>
</feature>
<evidence type="ECO:0000256" key="1">
    <source>
        <dbReference type="ARBA" id="ARBA00010641"/>
    </source>
</evidence>
<keyword evidence="5 6" id="KW-0804">Transcription</keyword>
<dbReference type="InterPro" id="IPR000838">
    <property type="entry name" value="RNA_pol_sigma70_ECF_CS"/>
</dbReference>
<gene>
    <name evidence="9" type="ORF">LIN78_10370</name>
</gene>
<keyword evidence="10" id="KW-1185">Reference proteome</keyword>
<comment type="caution">
    <text evidence="9">The sequence shown here is derived from an EMBL/GenBank/DDBJ whole genome shotgun (WGS) entry which is preliminary data.</text>
</comment>
<dbReference type="InterPro" id="IPR014284">
    <property type="entry name" value="RNA_pol_sigma-70_dom"/>
</dbReference>
<sequence length="188" mass="21504">MDLQALENHRTYLYRYALLQLRDPEQAEDVTQETLLAALEQADKFEGKSSLKTWLTGILKFKIIDLIRLKQKEPTATETEQDNLAGLGELEELFDERGHWAAPGVSDWAKPESAMSNSQFWQLFEWCLAKLPLKTAQAFMMREVMGIELADICKDLEITATNGSVLLYRARMGLRTCLNEKWFAGEAQ</sequence>
<dbReference type="Gene3D" id="1.10.10.10">
    <property type="entry name" value="Winged helix-like DNA-binding domain superfamily/Winged helix DNA-binding domain"/>
    <property type="match status" value="1"/>
</dbReference>
<dbReference type="InterPro" id="IPR036388">
    <property type="entry name" value="WH-like_DNA-bd_sf"/>
</dbReference>
<evidence type="ECO:0000313" key="10">
    <source>
        <dbReference type="Proteomes" id="UP001165395"/>
    </source>
</evidence>
<keyword evidence="3 6" id="KW-0731">Sigma factor</keyword>
<dbReference type="NCBIfam" id="TIGR02937">
    <property type="entry name" value="sigma70-ECF"/>
    <property type="match status" value="1"/>
</dbReference>
<dbReference type="PANTHER" id="PTHR43133">
    <property type="entry name" value="RNA POLYMERASE ECF-TYPE SIGMA FACTO"/>
    <property type="match status" value="1"/>
</dbReference>
<dbReference type="InterPro" id="IPR014289">
    <property type="entry name" value="RNA_pol_sigma-24-rel"/>
</dbReference>
<name>A0ABS8D8I3_9NEIS</name>
<dbReference type="EMBL" id="JAJBZT010000005">
    <property type="protein sequence ID" value="MCB6183948.1"/>
    <property type="molecule type" value="Genomic_DNA"/>
</dbReference>
<dbReference type="Proteomes" id="UP001165395">
    <property type="component" value="Unassembled WGS sequence"/>
</dbReference>
<evidence type="ECO:0000259" key="8">
    <source>
        <dbReference type="Pfam" id="PF08281"/>
    </source>
</evidence>
<dbReference type="Pfam" id="PF08281">
    <property type="entry name" value="Sigma70_r4_2"/>
    <property type="match status" value="1"/>
</dbReference>
<evidence type="ECO:0000259" key="7">
    <source>
        <dbReference type="Pfam" id="PF04542"/>
    </source>
</evidence>
<dbReference type="PANTHER" id="PTHR43133:SF8">
    <property type="entry name" value="RNA POLYMERASE SIGMA FACTOR HI_1459-RELATED"/>
    <property type="match status" value="1"/>
</dbReference>
<dbReference type="PROSITE" id="PS01063">
    <property type="entry name" value="SIGMA70_ECF"/>
    <property type="match status" value="1"/>
</dbReference>
<reference evidence="9" key="1">
    <citation type="submission" date="2021-10" db="EMBL/GenBank/DDBJ databases">
        <title>The complete genome sequence of Leeia sp. TBRC 13508.</title>
        <authorList>
            <person name="Charoenyingcharoen P."/>
            <person name="Yukphan P."/>
        </authorList>
    </citation>
    <scope>NUCLEOTIDE SEQUENCE</scope>
    <source>
        <strain evidence="9">TBRC 13508</strain>
    </source>
</reference>
<evidence type="ECO:0000256" key="5">
    <source>
        <dbReference type="ARBA" id="ARBA00023163"/>
    </source>
</evidence>
<dbReference type="Gene3D" id="1.10.1740.10">
    <property type="match status" value="1"/>
</dbReference>
<dbReference type="InterPro" id="IPR013249">
    <property type="entry name" value="RNA_pol_sigma70_r4_t2"/>
</dbReference>
<dbReference type="InterPro" id="IPR007627">
    <property type="entry name" value="RNA_pol_sigma70_r2"/>
</dbReference>
<proteinExistence type="inferred from homology"/>
<dbReference type="Pfam" id="PF04542">
    <property type="entry name" value="Sigma70_r2"/>
    <property type="match status" value="1"/>
</dbReference>
<evidence type="ECO:0000256" key="6">
    <source>
        <dbReference type="RuleBase" id="RU000716"/>
    </source>
</evidence>
<dbReference type="SUPFAM" id="SSF88659">
    <property type="entry name" value="Sigma3 and sigma4 domains of RNA polymerase sigma factors"/>
    <property type="match status" value="1"/>
</dbReference>
<feature type="domain" description="RNA polymerase sigma-70 region 2" evidence="7">
    <location>
        <begin position="7"/>
        <end position="71"/>
    </location>
</feature>
<dbReference type="InterPro" id="IPR013325">
    <property type="entry name" value="RNA_pol_sigma_r2"/>
</dbReference>
<accession>A0ABS8D8I3</accession>
<organism evidence="9 10">
    <name type="scientific">Leeia speluncae</name>
    <dbReference type="NCBI Taxonomy" id="2884804"/>
    <lineage>
        <taxon>Bacteria</taxon>
        <taxon>Pseudomonadati</taxon>
        <taxon>Pseudomonadota</taxon>
        <taxon>Betaproteobacteria</taxon>
        <taxon>Neisseriales</taxon>
        <taxon>Leeiaceae</taxon>
        <taxon>Leeia</taxon>
    </lineage>
</organism>
<evidence type="ECO:0000313" key="9">
    <source>
        <dbReference type="EMBL" id="MCB6183948.1"/>
    </source>
</evidence>
<evidence type="ECO:0000256" key="3">
    <source>
        <dbReference type="ARBA" id="ARBA00023082"/>
    </source>
</evidence>
<keyword evidence="4 6" id="KW-0238">DNA-binding</keyword>